<evidence type="ECO:0000313" key="13">
    <source>
        <dbReference type="Proteomes" id="UP000192790"/>
    </source>
</evidence>
<organism evidence="12 13">
    <name type="scientific">Papillibacter cinnamivorans DSM 12816</name>
    <dbReference type="NCBI Taxonomy" id="1122930"/>
    <lineage>
        <taxon>Bacteria</taxon>
        <taxon>Bacillati</taxon>
        <taxon>Bacillota</taxon>
        <taxon>Clostridia</taxon>
        <taxon>Eubacteriales</taxon>
        <taxon>Oscillospiraceae</taxon>
        <taxon>Papillibacter</taxon>
    </lineage>
</organism>
<dbReference type="NCBIfam" id="NF001299">
    <property type="entry name" value="PRK00241.1"/>
    <property type="match status" value="1"/>
</dbReference>
<dbReference type="GO" id="GO:0035529">
    <property type="term" value="F:NADH pyrophosphatase activity"/>
    <property type="evidence" value="ECO:0007669"/>
    <property type="project" value="TreeGrafter"/>
</dbReference>
<dbReference type="Pfam" id="PF09297">
    <property type="entry name" value="Zn_ribbon_NUD"/>
    <property type="match status" value="1"/>
</dbReference>
<evidence type="ECO:0000313" key="12">
    <source>
        <dbReference type="EMBL" id="SMC72543.1"/>
    </source>
</evidence>
<dbReference type="PANTHER" id="PTHR42904:SF6">
    <property type="entry name" value="NAD-CAPPED RNA HYDROLASE NUDT12"/>
    <property type="match status" value="1"/>
</dbReference>
<comment type="cofactor">
    <cofactor evidence="1">
        <name>Mg(2+)</name>
        <dbReference type="ChEBI" id="CHEBI:18420"/>
    </cofactor>
</comment>
<dbReference type="PROSITE" id="PS00893">
    <property type="entry name" value="NUDIX_BOX"/>
    <property type="match status" value="1"/>
</dbReference>
<keyword evidence="13" id="KW-1185">Reference proteome</keyword>
<comment type="cofactor">
    <cofactor evidence="2">
        <name>Zn(2+)</name>
        <dbReference type="ChEBI" id="CHEBI:29105"/>
    </cofactor>
</comment>
<dbReference type="STRING" id="1122930.SAMN02745168_2212"/>
<evidence type="ECO:0000256" key="3">
    <source>
        <dbReference type="ARBA" id="ARBA00009595"/>
    </source>
</evidence>
<keyword evidence="7" id="KW-0460">Magnesium</keyword>
<evidence type="ECO:0000256" key="2">
    <source>
        <dbReference type="ARBA" id="ARBA00001947"/>
    </source>
</evidence>
<name>A0A1W2BHY1_9FIRM</name>
<dbReference type="PRINTS" id="PR00502">
    <property type="entry name" value="NUDIXFAMILY"/>
</dbReference>
<dbReference type="SUPFAM" id="SSF55811">
    <property type="entry name" value="Nudix"/>
    <property type="match status" value="2"/>
</dbReference>
<keyword evidence="8" id="KW-0520">NAD</keyword>
<accession>A0A1W2BHY1</accession>
<dbReference type="InterPro" id="IPR050241">
    <property type="entry name" value="NAD-cap_RNA_hydrolase_NudC"/>
</dbReference>
<sequence length="280" mass="30297">MTEYKSMYDRFTAQPNFGGSCAGCGIVFAVNSSSILVKTGEGAAVFPGMEDFGSNPAGFENTVYLGTVDGVGCGCTYYDESLPIPRGMAFENLRNLLSVLDESLGLVAARALHLANWLRQNRYCGVCGSPTLPSGTELAKKCPVCGNSAYPKISPAVIMAIVKEDRILLAHNRRFAGRMYSVLAGFVEPGESIEECAKREIMEEAGIRIRNIRYFGSQPWPFPDSLMIGLTAEYDGGELKADGTELDDAGWFRADELPTVPGTVSIAGRLIRWFTDGDEA</sequence>
<dbReference type="InterPro" id="IPR049734">
    <property type="entry name" value="NudC-like_C"/>
</dbReference>
<dbReference type="GO" id="GO:0006742">
    <property type="term" value="P:NADP+ catabolic process"/>
    <property type="evidence" value="ECO:0007669"/>
    <property type="project" value="TreeGrafter"/>
</dbReference>
<evidence type="ECO:0000256" key="5">
    <source>
        <dbReference type="ARBA" id="ARBA00022723"/>
    </source>
</evidence>
<keyword evidence="5" id="KW-0479">Metal-binding</keyword>
<dbReference type="GO" id="GO:0005829">
    <property type="term" value="C:cytosol"/>
    <property type="evidence" value="ECO:0007669"/>
    <property type="project" value="TreeGrafter"/>
</dbReference>
<proteinExistence type="inferred from homology"/>
<dbReference type="PANTHER" id="PTHR42904">
    <property type="entry name" value="NUDIX HYDROLASE, NUDC SUBFAMILY"/>
    <property type="match status" value="1"/>
</dbReference>
<comment type="catalytic activity">
    <reaction evidence="9">
        <text>a 5'-end NAD(+)-phospho-ribonucleoside in mRNA + H2O = a 5'-end phospho-adenosine-phospho-ribonucleoside in mRNA + beta-nicotinamide D-ribonucleotide + 2 H(+)</text>
        <dbReference type="Rhea" id="RHEA:60876"/>
        <dbReference type="Rhea" id="RHEA-COMP:15698"/>
        <dbReference type="Rhea" id="RHEA-COMP:15719"/>
        <dbReference type="ChEBI" id="CHEBI:14649"/>
        <dbReference type="ChEBI" id="CHEBI:15377"/>
        <dbReference type="ChEBI" id="CHEBI:15378"/>
        <dbReference type="ChEBI" id="CHEBI:144029"/>
        <dbReference type="ChEBI" id="CHEBI:144051"/>
    </reaction>
    <physiologicalReaction direction="left-to-right" evidence="9">
        <dbReference type="Rhea" id="RHEA:60877"/>
    </physiologicalReaction>
</comment>
<dbReference type="Proteomes" id="UP000192790">
    <property type="component" value="Unassembled WGS sequence"/>
</dbReference>
<feature type="domain" description="Nudix hydrolase" evidence="11">
    <location>
        <begin position="151"/>
        <end position="276"/>
    </location>
</feature>
<reference evidence="12 13" key="1">
    <citation type="submission" date="2017-04" db="EMBL/GenBank/DDBJ databases">
        <authorList>
            <person name="Afonso C.L."/>
            <person name="Miller P.J."/>
            <person name="Scott M.A."/>
            <person name="Spackman E."/>
            <person name="Goraichik I."/>
            <person name="Dimitrov K.M."/>
            <person name="Suarez D.L."/>
            <person name="Swayne D.E."/>
        </authorList>
    </citation>
    <scope>NUCLEOTIDE SEQUENCE [LARGE SCALE GENOMIC DNA]</scope>
    <source>
        <strain evidence="12 13">DSM 12816</strain>
    </source>
</reference>
<dbReference type="PROSITE" id="PS51462">
    <property type="entry name" value="NUDIX"/>
    <property type="match status" value="1"/>
</dbReference>
<gene>
    <name evidence="12" type="ORF">SAMN02745168_2212</name>
</gene>
<dbReference type="EC" id="3.6.1.22" evidence="4"/>
<evidence type="ECO:0000256" key="7">
    <source>
        <dbReference type="ARBA" id="ARBA00022842"/>
    </source>
</evidence>
<evidence type="ECO:0000256" key="10">
    <source>
        <dbReference type="RuleBase" id="RU003476"/>
    </source>
</evidence>
<dbReference type="GO" id="GO:0046872">
    <property type="term" value="F:metal ion binding"/>
    <property type="evidence" value="ECO:0007669"/>
    <property type="project" value="UniProtKB-KW"/>
</dbReference>
<evidence type="ECO:0000256" key="8">
    <source>
        <dbReference type="ARBA" id="ARBA00023027"/>
    </source>
</evidence>
<evidence type="ECO:0000256" key="6">
    <source>
        <dbReference type="ARBA" id="ARBA00022801"/>
    </source>
</evidence>
<dbReference type="PROSITE" id="PS51257">
    <property type="entry name" value="PROKAR_LIPOPROTEIN"/>
    <property type="match status" value="1"/>
</dbReference>
<dbReference type="InterPro" id="IPR020084">
    <property type="entry name" value="NUDIX_hydrolase_CS"/>
</dbReference>
<dbReference type="InterPro" id="IPR015376">
    <property type="entry name" value="Znr_NADH_PPase"/>
</dbReference>
<dbReference type="CDD" id="cd03429">
    <property type="entry name" value="NUDIX_NADH_pyrophosphatase_Nudt13"/>
    <property type="match status" value="1"/>
</dbReference>
<evidence type="ECO:0000256" key="9">
    <source>
        <dbReference type="ARBA" id="ARBA00023679"/>
    </source>
</evidence>
<dbReference type="InterPro" id="IPR015797">
    <property type="entry name" value="NUDIX_hydrolase-like_dom_sf"/>
</dbReference>
<evidence type="ECO:0000256" key="1">
    <source>
        <dbReference type="ARBA" id="ARBA00001946"/>
    </source>
</evidence>
<dbReference type="Gene3D" id="3.90.79.20">
    <property type="match status" value="1"/>
</dbReference>
<dbReference type="RefSeq" id="WP_143806934.1">
    <property type="nucleotide sequence ID" value="NZ_FWXW01000005.1"/>
</dbReference>
<dbReference type="Gene3D" id="3.90.79.10">
    <property type="entry name" value="Nucleoside Triphosphate Pyrophosphohydrolase"/>
    <property type="match status" value="1"/>
</dbReference>
<dbReference type="Pfam" id="PF00293">
    <property type="entry name" value="NUDIX"/>
    <property type="match status" value="1"/>
</dbReference>
<evidence type="ECO:0000259" key="11">
    <source>
        <dbReference type="PROSITE" id="PS51462"/>
    </source>
</evidence>
<dbReference type="GO" id="GO:0019677">
    <property type="term" value="P:NAD+ catabolic process"/>
    <property type="evidence" value="ECO:0007669"/>
    <property type="project" value="TreeGrafter"/>
</dbReference>
<dbReference type="InterPro" id="IPR000086">
    <property type="entry name" value="NUDIX_hydrolase_dom"/>
</dbReference>
<keyword evidence="6 10" id="KW-0378">Hydrolase</keyword>
<comment type="similarity">
    <text evidence="3">Belongs to the Nudix hydrolase family. NudC subfamily.</text>
</comment>
<dbReference type="InterPro" id="IPR015375">
    <property type="entry name" value="NADH_PPase-like_N"/>
</dbReference>
<protein>
    <recommendedName>
        <fullName evidence="4">NAD(+) diphosphatase</fullName>
        <ecNumber evidence="4">3.6.1.22</ecNumber>
    </recommendedName>
</protein>
<dbReference type="Pfam" id="PF09296">
    <property type="entry name" value="NUDIX-like"/>
    <property type="match status" value="1"/>
</dbReference>
<dbReference type="OrthoDB" id="9787476at2"/>
<dbReference type="AlphaFoldDB" id="A0A1W2BHY1"/>
<dbReference type="InterPro" id="IPR020476">
    <property type="entry name" value="Nudix_hydrolase"/>
</dbReference>
<dbReference type="EMBL" id="FWXW01000005">
    <property type="protein sequence ID" value="SMC72543.1"/>
    <property type="molecule type" value="Genomic_DNA"/>
</dbReference>
<evidence type="ECO:0000256" key="4">
    <source>
        <dbReference type="ARBA" id="ARBA00012381"/>
    </source>
</evidence>